<evidence type="ECO:0000256" key="2">
    <source>
        <dbReference type="ARBA" id="ARBA00022670"/>
    </source>
</evidence>
<gene>
    <name evidence="6" type="ORF">BN1012_Phect2266</name>
</gene>
<dbReference type="KEGG" id="pect:BN1012_Phect2266"/>
<dbReference type="InterPro" id="IPR029045">
    <property type="entry name" value="ClpP/crotonase-like_dom_sf"/>
</dbReference>
<evidence type="ECO:0000259" key="5">
    <source>
        <dbReference type="Pfam" id="PF01343"/>
    </source>
</evidence>
<dbReference type="InterPro" id="IPR002142">
    <property type="entry name" value="Peptidase_S49"/>
</dbReference>
<dbReference type="STRING" id="1458461.BN1012_Phect2266"/>
<dbReference type="CDD" id="cd07023">
    <property type="entry name" value="S49_Sppa_N_C"/>
    <property type="match status" value="1"/>
</dbReference>
<keyword evidence="2" id="KW-0645">Protease</keyword>
<dbReference type="Proteomes" id="UP000032160">
    <property type="component" value="Chromosome I"/>
</dbReference>
<organism evidence="6 7">
    <name type="scientific">Candidatus Phaeomarinibacter ectocarpi</name>
    <dbReference type="NCBI Taxonomy" id="1458461"/>
    <lineage>
        <taxon>Bacteria</taxon>
        <taxon>Pseudomonadati</taxon>
        <taxon>Pseudomonadota</taxon>
        <taxon>Alphaproteobacteria</taxon>
        <taxon>Hyphomicrobiales</taxon>
        <taxon>Parvibaculaceae</taxon>
        <taxon>Candidatus Phaeomarinibacter</taxon>
    </lineage>
</organism>
<sequence>MSHPMGIKDNLRGLRDQPLIGPLAKKLFSEPEPLVHVVRLNGVIGGQSSPFNPSLSLTSVAADLEAAFADKSVKAVALAINSPGGSPVQSALIMKRVRALSAEKEIPVFAFIEDVGASGGYMLALAGDEIYADENSVVGSIGVVSAGFGFKQLIDRVGVERRVYTAGESKAMLDPFQAEDPKDVEHLKSLQAEVHESFKQMVRDRREGKLTAPESDLFTGSFWTGAKAQTLGLIDGLGDMRAILKDKFGEKTKLKLVHTSGGLFRRNKNAAGVSHTASPSSLSLDTNLVENGLSALETRALWSRFGL</sequence>
<evidence type="ECO:0000256" key="1">
    <source>
        <dbReference type="ARBA" id="ARBA00008683"/>
    </source>
</evidence>
<evidence type="ECO:0000313" key="7">
    <source>
        <dbReference type="Proteomes" id="UP000032160"/>
    </source>
</evidence>
<accession>X5MGB2</accession>
<comment type="similarity">
    <text evidence="1">Belongs to the peptidase S49 family.</text>
</comment>
<dbReference type="SUPFAM" id="SSF52096">
    <property type="entry name" value="ClpP/crotonase"/>
    <property type="match status" value="1"/>
</dbReference>
<dbReference type="HOGENOM" id="CLU_046540_1_0_5"/>
<dbReference type="GO" id="GO:0008236">
    <property type="term" value="F:serine-type peptidase activity"/>
    <property type="evidence" value="ECO:0007669"/>
    <property type="project" value="UniProtKB-KW"/>
</dbReference>
<dbReference type="InterPro" id="IPR047272">
    <property type="entry name" value="S49_SppA_C"/>
</dbReference>
<name>X5MGB2_9HYPH</name>
<protein>
    <submittedName>
        <fullName evidence="6">Macromolecule metabolism macromolecule degradation degradation of proteins, peptides,glycopeptides</fullName>
    </submittedName>
</protein>
<keyword evidence="3" id="KW-0378">Hydrolase</keyword>
<dbReference type="Gene3D" id="6.20.330.10">
    <property type="match status" value="1"/>
</dbReference>
<keyword evidence="7" id="KW-1185">Reference proteome</keyword>
<keyword evidence="4" id="KW-0720">Serine protease</keyword>
<dbReference type="EMBL" id="HG966617">
    <property type="protein sequence ID" value="CDO60479.1"/>
    <property type="molecule type" value="Genomic_DNA"/>
</dbReference>
<reference evidence="6 7" key="1">
    <citation type="journal article" date="2014" name="Front. Genet.">
        <title>Genome and metabolic network of "Candidatus Phaeomarinobacter ectocarpi" Ec32, a new candidate genus of Alphaproteobacteria frequently associated with brown algae.</title>
        <authorList>
            <person name="Dittami S.M."/>
            <person name="Barbeyron T."/>
            <person name="Boyen C."/>
            <person name="Cambefort J."/>
            <person name="Collet G."/>
            <person name="Delage L."/>
            <person name="Gobet A."/>
            <person name="Groisillier A."/>
            <person name="Leblanc C."/>
            <person name="Michel G."/>
            <person name="Scornet D."/>
            <person name="Siegel A."/>
            <person name="Tapia J.E."/>
            <person name="Tonon T."/>
        </authorList>
    </citation>
    <scope>NUCLEOTIDE SEQUENCE [LARGE SCALE GENOMIC DNA]</scope>
    <source>
        <strain evidence="6 7">Ec32</strain>
    </source>
</reference>
<evidence type="ECO:0000256" key="4">
    <source>
        <dbReference type="ARBA" id="ARBA00022825"/>
    </source>
</evidence>
<proteinExistence type="inferred from homology"/>
<evidence type="ECO:0000256" key="3">
    <source>
        <dbReference type="ARBA" id="ARBA00022801"/>
    </source>
</evidence>
<dbReference type="PANTHER" id="PTHR42987">
    <property type="entry name" value="PEPTIDASE S49"/>
    <property type="match status" value="1"/>
</dbReference>
<dbReference type="RefSeq" id="WP_197538336.1">
    <property type="nucleotide sequence ID" value="NZ_HG966617.1"/>
</dbReference>
<dbReference type="Gene3D" id="3.90.226.10">
    <property type="entry name" value="2-enoyl-CoA Hydratase, Chain A, domain 1"/>
    <property type="match status" value="1"/>
</dbReference>
<feature type="domain" description="Peptidase S49" evidence="5">
    <location>
        <begin position="103"/>
        <end position="245"/>
    </location>
</feature>
<dbReference type="GO" id="GO:0006508">
    <property type="term" value="P:proteolysis"/>
    <property type="evidence" value="ECO:0007669"/>
    <property type="project" value="UniProtKB-KW"/>
</dbReference>
<dbReference type="PANTHER" id="PTHR42987:SF8">
    <property type="entry name" value="PROTEINASE"/>
    <property type="match status" value="1"/>
</dbReference>
<evidence type="ECO:0000313" key="6">
    <source>
        <dbReference type="EMBL" id="CDO60479.1"/>
    </source>
</evidence>
<dbReference type="Pfam" id="PF01343">
    <property type="entry name" value="Peptidase_S49"/>
    <property type="match status" value="1"/>
</dbReference>
<dbReference type="AlphaFoldDB" id="X5MGB2"/>